<dbReference type="PANTHER" id="PTHR40267">
    <property type="entry name" value="BLR3294 PROTEIN"/>
    <property type="match status" value="1"/>
</dbReference>
<name>A0A7M3T5A6_9RHOB</name>
<dbReference type="EMBL" id="CP049056">
    <property type="protein sequence ID" value="QIE57187.1"/>
    <property type="molecule type" value="Genomic_DNA"/>
</dbReference>
<sequence>MKLEFETDEGAGAGGAIGLIVLETDETLEPEIASLIPPSVALYHARIPFAPEVTPETLARMAKDLPRAAGLLPRRPYGAIGYGCTSGATVIGAERVAALIRGPHPDVGVADPMTATIEACAALGVGRLGFVTPYLPEVSAALRRALEAAGIEIAAFGTFEEEKDAVVARITEASTLKAALKVGVAADVDAVFVACTNIRGFGIIEEAESQLGKPVMTSNLAFCWRLLSLAGVAPAPGAPGRLFRQAPPGAAA</sequence>
<gene>
    <name evidence="1" type="ORF">G5B40_18125</name>
</gene>
<proteinExistence type="predicted"/>
<keyword evidence="2" id="KW-1185">Reference proteome</keyword>
<dbReference type="Proteomes" id="UP000503336">
    <property type="component" value="Chromosome"/>
</dbReference>
<dbReference type="Pfam" id="PF17645">
    <property type="entry name" value="Amdase"/>
    <property type="match status" value="1"/>
</dbReference>
<reference evidence="1 2" key="1">
    <citation type="submission" date="2020-02" db="EMBL/GenBank/DDBJ databases">
        <title>complete genome sequence of Rhodobacteraceae bacterium.</title>
        <authorList>
            <person name="Park J."/>
            <person name="Kim Y.-S."/>
            <person name="Kim K.-H."/>
        </authorList>
    </citation>
    <scope>NUCLEOTIDE SEQUENCE [LARGE SCALE GENOMIC DNA]</scope>
    <source>
        <strain evidence="1 2">RR4-56</strain>
    </source>
</reference>
<evidence type="ECO:0000313" key="1">
    <source>
        <dbReference type="EMBL" id="QIE57187.1"/>
    </source>
</evidence>
<accession>A0A7M3T5A6</accession>
<dbReference type="PIRSF" id="PIRSF015736">
    <property type="entry name" value="MI"/>
    <property type="match status" value="1"/>
</dbReference>
<dbReference type="RefSeq" id="WP_165101666.1">
    <property type="nucleotide sequence ID" value="NZ_CP049056.1"/>
</dbReference>
<evidence type="ECO:0000313" key="2">
    <source>
        <dbReference type="Proteomes" id="UP000503336"/>
    </source>
</evidence>
<dbReference type="InterPro" id="IPR053714">
    <property type="entry name" value="Iso_Racemase_Enz_sf"/>
</dbReference>
<dbReference type="KEGG" id="hdh:G5B40_18125"/>
<organism evidence="1 2">
    <name type="scientific">Pikeienuella piscinae</name>
    <dbReference type="NCBI Taxonomy" id="2748098"/>
    <lineage>
        <taxon>Bacteria</taxon>
        <taxon>Pseudomonadati</taxon>
        <taxon>Pseudomonadota</taxon>
        <taxon>Alphaproteobacteria</taxon>
        <taxon>Rhodobacterales</taxon>
        <taxon>Paracoccaceae</taxon>
        <taxon>Pikeienuella</taxon>
    </lineage>
</organism>
<dbReference type="AlphaFoldDB" id="A0A7M3T5A6"/>
<dbReference type="Gene3D" id="3.40.50.12500">
    <property type="match status" value="1"/>
</dbReference>
<dbReference type="PANTHER" id="PTHR40267:SF1">
    <property type="entry name" value="BLR3294 PROTEIN"/>
    <property type="match status" value="1"/>
</dbReference>
<dbReference type="InterPro" id="IPR026286">
    <property type="entry name" value="MaiA/AMDase"/>
</dbReference>
<protein>
    <submittedName>
        <fullName evidence="1">Asp/Glu racemase</fullName>
    </submittedName>
</protein>